<dbReference type="EMBL" id="LT960611">
    <property type="protein sequence ID" value="SON49206.1"/>
    <property type="molecule type" value="Genomic_DNA"/>
</dbReference>
<reference evidence="1 2" key="1">
    <citation type="submission" date="2017-10" db="EMBL/GenBank/DDBJ databases">
        <authorList>
            <person name="Banno H."/>
            <person name="Chua N.-H."/>
        </authorList>
    </citation>
    <scope>NUCLEOTIDE SEQUENCE [LARGE SCALE GENOMIC DNA]</scope>
    <source>
        <strain evidence="1">Vibrio tapetis CECT4600</strain>
    </source>
</reference>
<dbReference type="Proteomes" id="UP000235828">
    <property type="component" value="Chromosome A"/>
</dbReference>
<protein>
    <submittedName>
        <fullName evidence="1">Uncharacterized protein</fullName>
    </submittedName>
</protein>
<evidence type="ECO:0000313" key="2">
    <source>
        <dbReference type="Proteomes" id="UP000235828"/>
    </source>
</evidence>
<evidence type="ECO:0000313" key="1">
    <source>
        <dbReference type="EMBL" id="SON49206.1"/>
    </source>
</evidence>
<name>A0A2N8ZBC5_9VIBR</name>
<keyword evidence="2" id="KW-1185">Reference proteome</keyword>
<dbReference type="KEGG" id="vta:A1227"/>
<accession>A0A2N8ZBC5</accession>
<sequence>MVFLSFIRNFLFYARFILQIAKNNNNQQKQQLKQVSYLLPCAFFWAHKVTTNPLTHLSTILVDNCE</sequence>
<organism evidence="1 2">
    <name type="scientific">Vibrio tapetis subsp. tapetis</name>
    <dbReference type="NCBI Taxonomy" id="1671868"/>
    <lineage>
        <taxon>Bacteria</taxon>
        <taxon>Pseudomonadati</taxon>
        <taxon>Pseudomonadota</taxon>
        <taxon>Gammaproteobacteria</taxon>
        <taxon>Vibrionales</taxon>
        <taxon>Vibrionaceae</taxon>
        <taxon>Vibrio</taxon>
    </lineage>
</organism>
<gene>
    <name evidence="1" type="ORF">VTAP4600_A1227</name>
</gene>
<proteinExistence type="predicted"/>
<dbReference type="AlphaFoldDB" id="A0A2N8ZBC5"/>